<feature type="active site" evidence="6">
    <location>
        <position position="16"/>
    </location>
</feature>
<dbReference type="Proteomes" id="UP001574170">
    <property type="component" value="Unassembled WGS sequence"/>
</dbReference>
<dbReference type="PANTHER" id="PTHR24422:SF10">
    <property type="entry name" value="CHEMOTAXIS PROTEIN METHYLTRANSFERASE 2"/>
    <property type="match status" value="1"/>
</dbReference>
<dbReference type="PANTHER" id="PTHR24422">
    <property type="entry name" value="CHEMOTAXIS PROTEIN METHYLTRANSFERASE"/>
    <property type="match status" value="1"/>
</dbReference>
<dbReference type="RefSeq" id="WP_373391173.1">
    <property type="nucleotide sequence ID" value="NZ_JBCFQJ010000007.1"/>
</dbReference>
<dbReference type="SUPFAM" id="SSF55785">
    <property type="entry name" value="PYP-like sensor domain (PAS domain)"/>
    <property type="match status" value="1"/>
</dbReference>
<keyword evidence="7" id="KW-0175">Coiled coil</keyword>
<feature type="active site" evidence="6">
    <location>
        <position position="43"/>
    </location>
</feature>
<dbReference type="EC" id="2.1.1.80" evidence="2"/>
<dbReference type="SUPFAM" id="SSF55874">
    <property type="entry name" value="ATPase domain of HSP90 chaperone/DNA topoisomerase II/histidine kinase"/>
    <property type="match status" value="1"/>
</dbReference>
<accession>A0ABV4TJ11</accession>
<dbReference type="InterPro" id="IPR035909">
    <property type="entry name" value="CheB_C"/>
</dbReference>
<comment type="catalytic activity">
    <reaction evidence="1">
        <text>L-glutamyl-[protein] + S-adenosyl-L-methionine = [protein]-L-glutamate 5-O-methyl ester + S-adenosyl-L-homocysteine</text>
        <dbReference type="Rhea" id="RHEA:24452"/>
        <dbReference type="Rhea" id="RHEA-COMP:10208"/>
        <dbReference type="Rhea" id="RHEA-COMP:10311"/>
        <dbReference type="ChEBI" id="CHEBI:29973"/>
        <dbReference type="ChEBI" id="CHEBI:57856"/>
        <dbReference type="ChEBI" id="CHEBI:59789"/>
        <dbReference type="ChEBI" id="CHEBI:82795"/>
        <dbReference type="EC" id="2.1.1.80"/>
    </reaction>
</comment>
<dbReference type="Gene3D" id="3.40.50.180">
    <property type="entry name" value="Methylesterase CheB, C-terminal domain"/>
    <property type="match status" value="1"/>
</dbReference>
<dbReference type="CDD" id="cd16434">
    <property type="entry name" value="CheB-CheR_fusion"/>
    <property type="match status" value="1"/>
</dbReference>
<dbReference type="InterPro" id="IPR036890">
    <property type="entry name" value="HATPase_C_sf"/>
</dbReference>
<dbReference type="InterPro" id="IPR000673">
    <property type="entry name" value="Sig_transdc_resp-reg_Me-estase"/>
</dbReference>
<dbReference type="Pfam" id="PF03705">
    <property type="entry name" value="CheR_N"/>
    <property type="match status" value="1"/>
</dbReference>
<evidence type="ECO:0000256" key="6">
    <source>
        <dbReference type="PROSITE-ProRule" id="PRU00050"/>
    </source>
</evidence>
<dbReference type="EMBL" id="JBCFQK010000007">
    <property type="protein sequence ID" value="MFA9194068.1"/>
    <property type="molecule type" value="Genomic_DNA"/>
</dbReference>
<feature type="domain" description="CheR-type methyltransferase" evidence="10">
    <location>
        <begin position="215"/>
        <end position="475"/>
    </location>
</feature>
<dbReference type="GO" id="GO:0008168">
    <property type="term" value="F:methyltransferase activity"/>
    <property type="evidence" value="ECO:0007669"/>
    <property type="project" value="UniProtKB-KW"/>
</dbReference>
<dbReference type="InterPro" id="IPR022642">
    <property type="entry name" value="CheR_C"/>
</dbReference>
<keyword evidence="6" id="KW-0145">Chemotaxis</keyword>
<sequence>MQNKTSNFPVVGIGVSTEGMDGLKKIVSDIPNNSGMAYIIIQHFMSNVSSNLSEILAPHAKIPVHEIINEINLEPNQIYIMPENNVLTTMDGVLKLKWSTRNEKRYHNDIDVFFESLSKVYKSSLIGIMLLSDSGFDGARGFKKIKEAGGVTILQDPKKTVFKRIPQIAIDSYVSDYIMTPENIPSELLQIQKKYTSNYGYNDEENIPIKQKEIFNQIINLIFLRTGNDFSNYKQSTIRRRIAIRMVIIQKDTLESYYSFLQNNTTEQDILFNDFLITVTYFFRDQEYFESLNQIVFPSLLQNSTNNTLRIWVAGCATGEEAYSLAISIHDYLLETNNTHIKVQIFASDLSKKSIIKARSAIYSHQDVQHIAEERLQNYFVKTNGHYHVNRVIRDMCIFAVHNFVKNPPFARIDLVSCRNVLMYFNPFLQNKALASFHYSLQEKGILFLGKSETVSHAQNLFENIGGSTKIYIRKLGSDHNQLKANPSATNNLLKKNEATPLKTVQKKDFQKIVSDVLFSKYTPVSVIINENLDIVHFHGDTSPFLSPSSGKPSFNILKMIDENISLELHNAIFKVKKEKINIRKDNIPVKNQPYLISFEIILLENDDEHLMILFYKVPLENVTKAKSIQKKQNPKLIDEPEEDLSQIQENSKKTDVEELQTINEESESTAQELESIQEELVHLNDELKESQKQLTKNINFSESIIKTIHEPLLIIDRYFFIKSANPAFYKYFNTTDTETEGYLLFDIENAQWNISEFKEQISKVIHEDEIIENFKMEMICANVGKKTMLVNARQIQNSNNELVLLTLNDSTDLVNVNQLLTLKKMKMKKHNNQLELFTSAASHDLHEFLNKIQMFSQRIVESEKNISESGQHDLERIQCLTASMNQLLNDVVNYSKANFLERKYVKTDLNSILKKSIKDLKDIITEKNAEIVVADFPVLKAIPHQIQQLFTNLITNSIKYSKPGVIPKIKIESKKYSTKEILEIGGNPEIHYIKIGVIDNGIGFEKGYETKIFEPFYRLHADKGYKGSGLGLTLAKKIVSNHRGFIKSISEKNHGTTMIIYIPLQMG</sequence>
<dbReference type="PRINTS" id="PR00996">
    <property type="entry name" value="CHERMTFRASE"/>
</dbReference>
<evidence type="ECO:0000256" key="3">
    <source>
        <dbReference type="ARBA" id="ARBA00022603"/>
    </source>
</evidence>
<dbReference type="Gene3D" id="3.30.565.10">
    <property type="entry name" value="Histidine kinase-like ATPase, C-terminal domain"/>
    <property type="match status" value="1"/>
</dbReference>
<dbReference type="SMART" id="SM00387">
    <property type="entry name" value="HATPase_c"/>
    <property type="match status" value="1"/>
</dbReference>
<keyword evidence="4" id="KW-0808">Transferase</keyword>
<keyword evidence="5" id="KW-0949">S-adenosyl-L-methionine</keyword>
<dbReference type="Pfam" id="PF02518">
    <property type="entry name" value="HATPase_c"/>
    <property type="match status" value="1"/>
</dbReference>
<name>A0ABV4TJ11_9FLAO</name>
<dbReference type="Pfam" id="PF01739">
    <property type="entry name" value="CheR"/>
    <property type="match status" value="1"/>
</dbReference>
<dbReference type="InterPro" id="IPR050903">
    <property type="entry name" value="Bact_Chemotaxis_MeTrfase"/>
</dbReference>
<dbReference type="Gene3D" id="3.30.450.20">
    <property type="entry name" value="PAS domain"/>
    <property type="match status" value="1"/>
</dbReference>
<dbReference type="InterPro" id="IPR036097">
    <property type="entry name" value="HisK_dim/P_sf"/>
</dbReference>
<keyword evidence="3 11" id="KW-0489">Methyltransferase</keyword>
<reference evidence="11 12" key="1">
    <citation type="submission" date="2024-04" db="EMBL/GenBank/DDBJ databases">
        <title>New Clade of Flavobacterium.</title>
        <authorList>
            <person name="Matos L."/>
            <person name="Proenca D.N."/>
            <person name="Fransisco R.M."/>
            <person name="Chung A.P."/>
            <person name="Maccario L."/>
            <person name="Sorensen S.J."/>
            <person name="Morais P.V."/>
        </authorList>
    </citation>
    <scope>NUCLEOTIDE SEQUENCE [LARGE SCALE GENOMIC DNA]</scope>
    <source>
        <strain evidence="11 12">FBOR7N2.3</strain>
    </source>
</reference>
<dbReference type="Gene3D" id="3.40.50.150">
    <property type="entry name" value="Vaccinia Virus protein VP39"/>
    <property type="match status" value="1"/>
</dbReference>
<feature type="domain" description="CheB-type methylesterase" evidence="9">
    <location>
        <begin position="4"/>
        <end position="190"/>
    </location>
</feature>
<evidence type="ECO:0000313" key="12">
    <source>
        <dbReference type="Proteomes" id="UP001574170"/>
    </source>
</evidence>
<protein>
    <recommendedName>
        <fullName evidence="2">protein-glutamate O-methyltransferase</fullName>
        <ecNumber evidence="2">2.1.1.80</ecNumber>
    </recommendedName>
</protein>
<dbReference type="GO" id="GO:0032259">
    <property type="term" value="P:methylation"/>
    <property type="evidence" value="ECO:0007669"/>
    <property type="project" value="UniProtKB-KW"/>
</dbReference>
<dbReference type="InterPro" id="IPR000780">
    <property type="entry name" value="CheR_MeTrfase"/>
</dbReference>
<dbReference type="InterPro" id="IPR036804">
    <property type="entry name" value="CheR_N_sf"/>
</dbReference>
<gene>
    <name evidence="11" type="ORF">AAGV33_06585</name>
</gene>
<evidence type="ECO:0000256" key="2">
    <source>
        <dbReference type="ARBA" id="ARBA00012534"/>
    </source>
</evidence>
<dbReference type="Gene3D" id="1.10.287.130">
    <property type="match status" value="1"/>
</dbReference>
<comment type="caution">
    <text evidence="11">The sequence shown here is derived from an EMBL/GenBank/DDBJ whole genome shotgun (WGS) entry which is preliminary data.</text>
</comment>
<dbReference type="InterPro" id="IPR035965">
    <property type="entry name" value="PAS-like_dom_sf"/>
</dbReference>
<proteinExistence type="predicted"/>
<dbReference type="PROSITE" id="PS50109">
    <property type="entry name" value="HIS_KIN"/>
    <property type="match status" value="1"/>
</dbReference>
<dbReference type="Gene3D" id="1.10.155.10">
    <property type="entry name" value="Chemotaxis receptor methyltransferase CheR, N-terminal domain"/>
    <property type="match status" value="1"/>
</dbReference>
<dbReference type="SUPFAM" id="SSF47384">
    <property type="entry name" value="Homodimeric domain of signal transducing histidine kinase"/>
    <property type="match status" value="1"/>
</dbReference>
<dbReference type="InterPro" id="IPR022641">
    <property type="entry name" value="CheR_N"/>
</dbReference>
<feature type="domain" description="Histidine kinase" evidence="8">
    <location>
        <begin position="841"/>
        <end position="1067"/>
    </location>
</feature>
<feature type="coiled-coil region" evidence="7">
    <location>
        <begin position="657"/>
        <end position="694"/>
    </location>
</feature>
<keyword evidence="6" id="KW-0378">Hydrolase</keyword>
<organism evidence="11 12">
    <name type="scientific">Flavobacterium magnesitis</name>
    <dbReference type="NCBI Taxonomy" id="3138077"/>
    <lineage>
        <taxon>Bacteria</taxon>
        <taxon>Pseudomonadati</taxon>
        <taxon>Bacteroidota</taxon>
        <taxon>Flavobacteriia</taxon>
        <taxon>Flavobacteriales</taxon>
        <taxon>Flavobacteriaceae</taxon>
        <taxon>Flavobacterium</taxon>
    </lineage>
</organism>
<dbReference type="PROSITE" id="PS50123">
    <property type="entry name" value="CHER"/>
    <property type="match status" value="1"/>
</dbReference>
<dbReference type="Pfam" id="PF01339">
    <property type="entry name" value="CheB_methylest"/>
    <property type="match status" value="1"/>
</dbReference>
<evidence type="ECO:0000259" key="10">
    <source>
        <dbReference type="PROSITE" id="PS50123"/>
    </source>
</evidence>
<dbReference type="SUPFAM" id="SSF53335">
    <property type="entry name" value="S-adenosyl-L-methionine-dependent methyltransferases"/>
    <property type="match status" value="1"/>
</dbReference>
<dbReference type="InterPro" id="IPR029063">
    <property type="entry name" value="SAM-dependent_MTases_sf"/>
</dbReference>
<evidence type="ECO:0000256" key="1">
    <source>
        <dbReference type="ARBA" id="ARBA00001541"/>
    </source>
</evidence>
<dbReference type="SUPFAM" id="SSF47757">
    <property type="entry name" value="Chemotaxis receptor methyltransferase CheR, N-terminal domain"/>
    <property type="match status" value="1"/>
</dbReference>
<evidence type="ECO:0000256" key="7">
    <source>
        <dbReference type="SAM" id="Coils"/>
    </source>
</evidence>
<dbReference type="InterPro" id="IPR003594">
    <property type="entry name" value="HATPase_dom"/>
</dbReference>
<dbReference type="SMART" id="SM00138">
    <property type="entry name" value="MeTrc"/>
    <property type="match status" value="1"/>
</dbReference>
<evidence type="ECO:0000313" key="11">
    <source>
        <dbReference type="EMBL" id="MFA9194068.1"/>
    </source>
</evidence>
<feature type="active site" evidence="6">
    <location>
        <position position="137"/>
    </location>
</feature>
<evidence type="ECO:0000256" key="5">
    <source>
        <dbReference type="ARBA" id="ARBA00022691"/>
    </source>
</evidence>
<evidence type="ECO:0000259" key="8">
    <source>
        <dbReference type="PROSITE" id="PS50109"/>
    </source>
</evidence>
<keyword evidence="12" id="KW-1185">Reference proteome</keyword>
<evidence type="ECO:0000256" key="4">
    <source>
        <dbReference type="ARBA" id="ARBA00022679"/>
    </source>
</evidence>
<dbReference type="InterPro" id="IPR005467">
    <property type="entry name" value="His_kinase_dom"/>
</dbReference>
<dbReference type="SUPFAM" id="SSF52738">
    <property type="entry name" value="Methylesterase CheB, C-terminal domain"/>
    <property type="match status" value="1"/>
</dbReference>
<evidence type="ECO:0000259" key="9">
    <source>
        <dbReference type="PROSITE" id="PS50122"/>
    </source>
</evidence>
<dbReference type="PROSITE" id="PS50122">
    <property type="entry name" value="CHEB"/>
    <property type="match status" value="1"/>
</dbReference>